<accession>A0A1B0CD84</accession>
<feature type="region of interest" description="Disordered" evidence="1">
    <location>
        <begin position="206"/>
        <end position="230"/>
    </location>
</feature>
<keyword evidence="4" id="KW-1185">Reference proteome</keyword>
<feature type="compositionally biased region" description="Basic and acidic residues" evidence="1">
    <location>
        <begin position="46"/>
        <end position="75"/>
    </location>
</feature>
<sequence>MWSSWQKLNVISDDDVRGLTDNNNINFRAESDRDRDSDTNASGATKHYDKMNRERLERDREENSESKDQGDRETPVDQLSSSSRTKRKRTDSLNCDNSMHGASVQERHYSQDSQASSHSSYKSSPLPKLNPLEGEDARRNSPSLNASGANQSVSIKQEPDMGHHPGLPPELLPKTVGWLPRQGTIPQHTQHQPHLPPLVGFAHQQQHYTHGEASAQQPKNPSWPATSDPSNVNSTLQMYLLTQQGCSTSSDTVTLRQIVTRFPDVPDGGRQDTVIRSSSPSPHHRQQATAATVSSRKGGRFRPNWLDQFSW</sequence>
<dbReference type="EMBL" id="AJWK01007498">
    <property type="status" value="NOT_ANNOTATED_CDS"/>
    <property type="molecule type" value="Genomic_DNA"/>
</dbReference>
<evidence type="ECO:0000313" key="2">
    <source>
        <dbReference type="EMBL" id="MBC1179479.1"/>
    </source>
</evidence>
<feature type="compositionally biased region" description="Polar residues" evidence="1">
    <location>
        <begin position="274"/>
        <end position="295"/>
    </location>
</feature>
<organism evidence="3 4">
    <name type="scientific">Lutzomyia longipalpis</name>
    <name type="common">Sand fly</name>
    <dbReference type="NCBI Taxonomy" id="7200"/>
    <lineage>
        <taxon>Eukaryota</taxon>
        <taxon>Metazoa</taxon>
        <taxon>Ecdysozoa</taxon>
        <taxon>Arthropoda</taxon>
        <taxon>Hexapoda</taxon>
        <taxon>Insecta</taxon>
        <taxon>Pterygota</taxon>
        <taxon>Neoptera</taxon>
        <taxon>Endopterygota</taxon>
        <taxon>Diptera</taxon>
        <taxon>Nematocera</taxon>
        <taxon>Psychodoidea</taxon>
        <taxon>Psychodidae</taxon>
        <taxon>Lutzomyia</taxon>
        <taxon>Lutzomyia</taxon>
    </lineage>
</organism>
<feature type="region of interest" description="Disordered" evidence="1">
    <location>
        <begin position="11"/>
        <end position="192"/>
    </location>
</feature>
<dbReference type="EMBL" id="AJWK01007495">
    <property type="status" value="NOT_ANNOTATED_CDS"/>
    <property type="molecule type" value="Genomic_DNA"/>
</dbReference>
<reference evidence="2" key="2">
    <citation type="journal article" date="2020" name="BMC">
        <title>Leishmania infection induces a limited differential gene expression in the sand fly midgut.</title>
        <authorList>
            <person name="Coutinho-Abreu I.V."/>
            <person name="Serafim T.D."/>
            <person name="Meneses C."/>
            <person name="Kamhawi S."/>
            <person name="Oliveira F."/>
            <person name="Valenzuela J.G."/>
        </authorList>
    </citation>
    <scope>NUCLEOTIDE SEQUENCE</scope>
    <source>
        <strain evidence="2">Jacobina</strain>
        <tissue evidence="2">Midgut</tissue>
    </source>
</reference>
<dbReference type="EnsemblMetazoa" id="LLOJ002304-RA">
    <property type="protein sequence ID" value="LLOJ002304-PA"/>
    <property type="gene ID" value="LLOJ002304"/>
</dbReference>
<proteinExistence type="predicted"/>
<dbReference type="VEuPathDB" id="VectorBase:LLOJ002304"/>
<dbReference type="EMBL" id="AJWK01007499">
    <property type="status" value="NOT_ANNOTATED_CDS"/>
    <property type="molecule type" value="Genomic_DNA"/>
</dbReference>
<dbReference type="VEuPathDB" id="VectorBase:LLONM1_007628"/>
<reference evidence="4" key="1">
    <citation type="submission" date="2012-05" db="EMBL/GenBank/DDBJ databases">
        <title>Whole Genome Assembly of Lutzomyia longipalpis.</title>
        <authorList>
            <person name="Richards S."/>
            <person name="Qu C."/>
            <person name="Dillon R."/>
            <person name="Worley K."/>
            <person name="Scherer S."/>
            <person name="Batterton M."/>
            <person name="Taylor A."/>
            <person name="Hawes A."/>
            <person name="Hernandez B."/>
            <person name="Kovar C."/>
            <person name="Mandapat C."/>
            <person name="Pham C."/>
            <person name="Qu C."/>
            <person name="Jing C."/>
            <person name="Bess C."/>
            <person name="Bandaranaike D."/>
            <person name="Ngo D."/>
            <person name="Ongeri F."/>
            <person name="Arias F."/>
            <person name="Lara F."/>
            <person name="Weissenberger G."/>
            <person name="Kamau G."/>
            <person name="Han H."/>
            <person name="Shen H."/>
            <person name="Dinh H."/>
            <person name="Khalil I."/>
            <person name="Jones J."/>
            <person name="Shafer J."/>
            <person name="Jayaseelan J."/>
            <person name="Quiroz J."/>
            <person name="Blankenburg K."/>
            <person name="Nguyen L."/>
            <person name="Jackson L."/>
            <person name="Francisco L."/>
            <person name="Tang L.-Y."/>
            <person name="Pu L.-L."/>
            <person name="Perales L."/>
            <person name="Lorensuhewa L."/>
            <person name="Munidasa M."/>
            <person name="Coyle M."/>
            <person name="Taylor M."/>
            <person name="Puazo M."/>
            <person name="Firestine M."/>
            <person name="Scheel M."/>
            <person name="Javaid M."/>
            <person name="Wang M."/>
            <person name="Li M."/>
            <person name="Tabassum N."/>
            <person name="Saada N."/>
            <person name="Osuji N."/>
            <person name="Aqrawi P."/>
            <person name="Fu Q."/>
            <person name="Thornton R."/>
            <person name="Raj R."/>
            <person name="Goodspeed R."/>
            <person name="Mata R."/>
            <person name="Najjar R."/>
            <person name="Gubbala S."/>
            <person name="Lee S."/>
            <person name="Denson S."/>
            <person name="Patil S."/>
            <person name="Macmil S."/>
            <person name="Qi S."/>
            <person name="Matskevitch T."/>
            <person name="Palculict T."/>
            <person name="Mathew T."/>
            <person name="Vee V."/>
            <person name="Velamala V."/>
            <person name="Korchina V."/>
            <person name="Cai W."/>
            <person name="Liu W."/>
            <person name="Dai W."/>
            <person name="Zou X."/>
            <person name="Zhu Y."/>
            <person name="Zhang Y."/>
            <person name="Wu Y.-Q."/>
            <person name="Xin Y."/>
            <person name="Nazarath L."/>
            <person name="Kovar C."/>
            <person name="Han Y."/>
            <person name="Muzny D."/>
            <person name="Gibbs R."/>
        </authorList>
    </citation>
    <scope>NUCLEOTIDE SEQUENCE [LARGE SCALE GENOMIC DNA]</scope>
    <source>
        <strain evidence="4">Jacobina</strain>
    </source>
</reference>
<evidence type="ECO:0000256" key="1">
    <source>
        <dbReference type="SAM" id="MobiDB-lite"/>
    </source>
</evidence>
<feature type="compositionally biased region" description="Polar residues" evidence="1">
    <location>
        <begin position="140"/>
        <end position="155"/>
    </location>
</feature>
<dbReference type="EMBL" id="AJWK01007496">
    <property type="status" value="NOT_ANNOTATED_CDS"/>
    <property type="molecule type" value="Genomic_DNA"/>
</dbReference>
<feature type="compositionally biased region" description="Low complexity" evidence="1">
    <location>
        <begin position="111"/>
        <end position="129"/>
    </location>
</feature>
<dbReference type="Proteomes" id="UP000092461">
    <property type="component" value="Unassembled WGS sequence"/>
</dbReference>
<reference evidence="3" key="3">
    <citation type="submission" date="2020-05" db="UniProtKB">
        <authorList>
            <consortium name="EnsemblMetazoa"/>
        </authorList>
    </citation>
    <scope>IDENTIFICATION</scope>
    <source>
        <strain evidence="3">Jacobina</strain>
    </source>
</reference>
<protein>
    <submittedName>
        <fullName evidence="2 3">Uncharacterized protein</fullName>
    </submittedName>
</protein>
<dbReference type="EMBL" id="GITU01010776">
    <property type="protein sequence ID" value="MBC1179479.1"/>
    <property type="molecule type" value="Transcribed_RNA"/>
</dbReference>
<feature type="compositionally biased region" description="Basic and acidic residues" evidence="1">
    <location>
        <begin position="29"/>
        <end position="38"/>
    </location>
</feature>
<name>A0A1B0CD84_LUTLO</name>
<evidence type="ECO:0000313" key="3">
    <source>
        <dbReference type="EnsemblMetazoa" id="LLOJ002304-PA"/>
    </source>
</evidence>
<evidence type="ECO:0000313" key="4">
    <source>
        <dbReference type="Proteomes" id="UP000092461"/>
    </source>
</evidence>
<dbReference type="EMBL" id="AJWK01007497">
    <property type="status" value="NOT_ANNOTATED_CDS"/>
    <property type="molecule type" value="Genomic_DNA"/>
</dbReference>
<dbReference type="AlphaFoldDB" id="A0A1B0CD84"/>
<feature type="region of interest" description="Disordered" evidence="1">
    <location>
        <begin position="264"/>
        <end position="299"/>
    </location>
</feature>